<reference evidence="8 9" key="1">
    <citation type="submission" date="2017-10" db="EMBL/GenBank/DDBJ databases">
        <title>Genome announcement of Methylocella silvestris TVC from permafrost.</title>
        <authorList>
            <person name="Wang J."/>
            <person name="Geng K."/>
            <person name="Ul-Haque F."/>
            <person name="Crombie A.T."/>
            <person name="Street L.E."/>
            <person name="Wookey P.A."/>
            <person name="Murrell J.C."/>
            <person name="Pratscher J."/>
        </authorList>
    </citation>
    <scope>NUCLEOTIDE SEQUENCE [LARGE SCALE GENOMIC DNA]</scope>
    <source>
        <strain evidence="8 9">TVC</strain>
    </source>
</reference>
<evidence type="ECO:0000256" key="5">
    <source>
        <dbReference type="ARBA" id="ARBA00022691"/>
    </source>
</evidence>
<evidence type="ECO:0000256" key="4">
    <source>
        <dbReference type="ARBA" id="ARBA00022679"/>
    </source>
</evidence>
<dbReference type="Proteomes" id="UP000236286">
    <property type="component" value="Unassembled WGS sequence"/>
</dbReference>
<dbReference type="RefSeq" id="WP_102841761.1">
    <property type="nucleotide sequence ID" value="NZ_PDZR01000001.1"/>
</dbReference>
<comment type="pathway">
    <text evidence="1">Cofactor biosynthesis; adenosylcobalamin biosynthesis.</text>
</comment>
<evidence type="ECO:0000256" key="3">
    <source>
        <dbReference type="ARBA" id="ARBA00022603"/>
    </source>
</evidence>
<evidence type="ECO:0000256" key="1">
    <source>
        <dbReference type="ARBA" id="ARBA00004953"/>
    </source>
</evidence>
<evidence type="ECO:0000259" key="7">
    <source>
        <dbReference type="Pfam" id="PF00590"/>
    </source>
</evidence>
<keyword evidence="3 6" id="KW-0489">Methyltransferase</keyword>
<protein>
    <recommendedName>
        <fullName evidence="6">Precorrin-6A synthase [deacetylating]</fullName>
        <ecNumber evidence="6">2.1.1.152</ecNumber>
    </recommendedName>
</protein>
<dbReference type="GO" id="GO:0032259">
    <property type="term" value="P:methylation"/>
    <property type="evidence" value="ECO:0007669"/>
    <property type="project" value="UniProtKB-KW"/>
</dbReference>
<dbReference type="EMBL" id="PDZR01000001">
    <property type="protein sequence ID" value="PNG27454.1"/>
    <property type="molecule type" value="Genomic_DNA"/>
</dbReference>
<gene>
    <name evidence="8" type="ORF">CR492_00460</name>
</gene>
<dbReference type="Gene3D" id="3.30.950.10">
    <property type="entry name" value="Methyltransferase, Cobalt-precorrin-4 Transmethylase, Domain 2"/>
    <property type="match status" value="1"/>
</dbReference>
<dbReference type="InterPro" id="IPR014776">
    <property type="entry name" value="4pyrrole_Mease_sub2"/>
</dbReference>
<organism evidence="8 9">
    <name type="scientific">Methylocella silvestris</name>
    <dbReference type="NCBI Taxonomy" id="199596"/>
    <lineage>
        <taxon>Bacteria</taxon>
        <taxon>Pseudomonadati</taxon>
        <taxon>Pseudomonadota</taxon>
        <taxon>Alphaproteobacteria</taxon>
        <taxon>Hyphomicrobiales</taxon>
        <taxon>Beijerinckiaceae</taxon>
        <taxon>Methylocella</taxon>
    </lineage>
</organism>
<dbReference type="InterPro" id="IPR014777">
    <property type="entry name" value="4pyrrole_Mease_sub1"/>
</dbReference>
<feature type="domain" description="Tetrapyrrole methylase" evidence="7">
    <location>
        <begin position="3"/>
        <end position="223"/>
    </location>
</feature>
<dbReference type="NCBIfam" id="TIGR02434">
    <property type="entry name" value="CobF"/>
    <property type="match status" value="1"/>
</dbReference>
<dbReference type="PIRSF" id="PIRSF036525">
    <property type="entry name" value="CobF"/>
    <property type="match status" value="1"/>
</dbReference>
<dbReference type="PANTHER" id="PTHR43467:SF1">
    <property type="entry name" value="PRECORRIN-6A SYNTHASE [DEACETYLATING]"/>
    <property type="match status" value="1"/>
</dbReference>
<evidence type="ECO:0000256" key="2">
    <source>
        <dbReference type="ARBA" id="ARBA00022573"/>
    </source>
</evidence>
<dbReference type="GO" id="GO:0043819">
    <property type="term" value="F:precorrin-6A synthase (deacetylating) activity"/>
    <property type="evidence" value="ECO:0007669"/>
    <property type="project" value="UniProtKB-EC"/>
</dbReference>
<name>A0A2J7TL08_METSI</name>
<dbReference type="PANTHER" id="PTHR43467">
    <property type="entry name" value="COBALT-PRECORRIN-2 C(20)-METHYLTRANSFERASE"/>
    <property type="match status" value="1"/>
</dbReference>
<keyword evidence="4 6" id="KW-0808">Transferase</keyword>
<comment type="function">
    <text evidence="6">Catalyzes the methylation of C-1 in precorrin-5 and the subsequent extrusion of acetic acid from the resulting intermediate to form cobalt-precorrin-6A.</text>
</comment>
<dbReference type="InterPro" id="IPR000878">
    <property type="entry name" value="4pyrrol_Mease"/>
</dbReference>
<dbReference type="AlphaFoldDB" id="A0A2J7TL08"/>
<dbReference type="InterPro" id="IPR035996">
    <property type="entry name" value="4pyrrol_Methylase_sf"/>
</dbReference>
<comment type="caution">
    <text evidence="8">The sequence shown here is derived from an EMBL/GenBank/DDBJ whole genome shotgun (WGS) entry which is preliminary data.</text>
</comment>
<sequence length="252" mass="27803">MRKILIIGVGSGDPAQITIQAIEALNRTDVFFIPDKGAEKSGLRQQRLEICERYLKSASPRFVEYKTPPRAKTSDYKADVADWHEAIAATFEALFACELGETACGAFLVWGDPALYDSTLRIVETLHARGALAFDYEIIPGISSVQALAAQHKIALNRIGEPVHITTGRKLRDNFPDNADSVVVMLDGEESFAALEDEDLEIYWGANIGCAEQALASGRLGDVKDRIKELRARVRAAAGWVMDVYLLRKPPR</sequence>
<dbReference type="EC" id="2.1.1.152" evidence="6"/>
<dbReference type="Gene3D" id="3.40.1010.10">
    <property type="entry name" value="Cobalt-precorrin-4 Transmethylase, Domain 1"/>
    <property type="match status" value="1"/>
</dbReference>
<keyword evidence="2" id="KW-0169">Cobalamin biosynthesis</keyword>
<dbReference type="SUPFAM" id="SSF53790">
    <property type="entry name" value="Tetrapyrrole methylase"/>
    <property type="match status" value="1"/>
</dbReference>
<evidence type="ECO:0000313" key="9">
    <source>
        <dbReference type="Proteomes" id="UP000236286"/>
    </source>
</evidence>
<dbReference type="CDD" id="cd11643">
    <property type="entry name" value="Precorrin-6A-synthase"/>
    <property type="match status" value="1"/>
</dbReference>
<evidence type="ECO:0000313" key="8">
    <source>
        <dbReference type="EMBL" id="PNG27454.1"/>
    </source>
</evidence>
<evidence type="ECO:0000256" key="6">
    <source>
        <dbReference type="PIRNR" id="PIRNR036525"/>
    </source>
</evidence>
<keyword evidence="5 6" id="KW-0949">S-adenosyl-L-methionine</keyword>
<proteinExistence type="predicted"/>
<accession>A0A2J7TL08</accession>
<comment type="catalytic activity">
    <reaction evidence="6">
        <text>precorrin-5 + S-adenosyl-L-methionine + H2O = precorrin-6A + acetate + S-adenosyl-L-homocysteine + 2 H(+)</text>
        <dbReference type="Rhea" id="RHEA:18261"/>
        <dbReference type="ChEBI" id="CHEBI:15377"/>
        <dbReference type="ChEBI" id="CHEBI:15378"/>
        <dbReference type="ChEBI" id="CHEBI:30089"/>
        <dbReference type="ChEBI" id="CHEBI:57856"/>
        <dbReference type="ChEBI" id="CHEBI:59789"/>
        <dbReference type="ChEBI" id="CHEBI:77871"/>
        <dbReference type="ChEBI" id="CHEBI:77872"/>
        <dbReference type="EC" id="2.1.1.152"/>
    </reaction>
</comment>
<dbReference type="InterPro" id="IPR012797">
    <property type="entry name" value="CobF"/>
</dbReference>
<dbReference type="GO" id="GO:0009236">
    <property type="term" value="P:cobalamin biosynthetic process"/>
    <property type="evidence" value="ECO:0007669"/>
    <property type="project" value="UniProtKB-KW"/>
</dbReference>
<dbReference type="Pfam" id="PF00590">
    <property type="entry name" value="TP_methylase"/>
    <property type="match status" value="1"/>
</dbReference>
<dbReference type="OrthoDB" id="9787471at2"/>